<dbReference type="PROSITE" id="PS51257">
    <property type="entry name" value="PROKAR_LIPOPROTEIN"/>
    <property type="match status" value="1"/>
</dbReference>
<keyword evidence="1" id="KW-0472">Membrane</keyword>
<protein>
    <recommendedName>
        <fullName evidence="5">Lipoprotein</fullName>
    </recommendedName>
</protein>
<feature type="transmembrane region" description="Helical" evidence="1">
    <location>
        <begin position="146"/>
        <end position="167"/>
    </location>
</feature>
<keyword evidence="2" id="KW-0732">Signal</keyword>
<evidence type="ECO:0000256" key="2">
    <source>
        <dbReference type="SAM" id="SignalP"/>
    </source>
</evidence>
<evidence type="ECO:0008006" key="5">
    <source>
        <dbReference type="Google" id="ProtNLM"/>
    </source>
</evidence>
<reference evidence="3 4" key="1">
    <citation type="submission" date="2014-04" db="EMBL/GenBank/DDBJ databases">
        <title>Characterization and application of a salt tolerant electro-active bacterium.</title>
        <authorList>
            <person name="Yang L."/>
            <person name="Wei S."/>
            <person name="Tay Q.X.M."/>
        </authorList>
    </citation>
    <scope>NUCLEOTIDE SEQUENCE [LARGE SCALE GENOMIC DNA]</scope>
    <source>
        <strain evidence="3 4">LY1</strain>
    </source>
</reference>
<dbReference type="eggNOG" id="ENOG502Z9XD">
    <property type="taxonomic scope" value="Bacteria"/>
</dbReference>
<gene>
    <name evidence="3" type="ORF">EL17_19690</name>
</gene>
<keyword evidence="1" id="KW-0812">Transmembrane</keyword>
<feature type="signal peptide" evidence="2">
    <location>
        <begin position="1"/>
        <end position="22"/>
    </location>
</feature>
<feature type="chain" id="PRO_5001695443" description="Lipoprotein" evidence="2">
    <location>
        <begin position="23"/>
        <end position="305"/>
    </location>
</feature>
<evidence type="ECO:0000256" key="1">
    <source>
        <dbReference type="SAM" id="Phobius"/>
    </source>
</evidence>
<dbReference type="AlphaFoldDB" id="A0A074KV94"/>
<name>A0A074KV94_9BACT</name>
<feature type="transmembrane region" description="Helical" evidence="1">
    <location>
        <begin position="173"/>
        <end position="190"/>
    </location>
</feature>
<proteinExistence type="predicted"/>
<organism evidence="3 4">
    <name type="scientific">Anditalea andensis</name>
    <dbReference type="NCBI Taxonomy" id="1048983"/>
    <lineage>
        <taxon>Bacteria</taxon>
        <taxon>Pseudomonadati</taxon>
        <taxon>Bacteroidota</taxon>
        <taxon>Cytophagia</taxon>
        <taxon>Cytophagales</taxon>
        <taxon>Cytophagaceae</taxon>
        <taxon>Anditalea</taxon>
    </lineage>
</organism>
<evidence type="ECO:0000313" key="3">
    <source>
        <dbReference type="EMBL" id="KEO72135.1"/>
    </source>
</evidence>
<dbReference type="EMBL" id="JMIH01000028">
    <property type="protein sequence ID" value="KEO72135.1"/>
    <property type="molecule type" value="Genomic_DNA"/>
</dbReference>
<evidence type="ECO:0000313" key="4">
    <source>
        <dbReference type="Proteomes" id="UP000027821"/>
    </source>
</evidence>
<sequence>MVKIKLINLLITVCLISGCVSAPKFIQTDLPFQSECLELLILDDSYKEPLSYSSIEKEDWAADLDERIYFLALAIEGKEELREIMTGKAINRGDVDFFLLQKMLQKLNLASLEVSAITSGLDCEEEKAEQLASFLERKVSIKERNLTVAAIITGAAISVVSGAILLAGESDKYIEIAAITGGLVEVWLGLKILRLEKKMAIEHKSNVLQMIRDQDNSQGIFPPSVWYYFNNAPSLEEVSLRDKLIERWDEFHDLPEDEFGVLFSDGGAYDAEMLDTRAELLDQLGAQITLMQQDILRFQRFLLNH</sequence>
<keyword evidence="4" id="KW-1185">Reference proteome</keyword>
<dbReference type="OrthoDB" id="836646at2"/>
<accession>A0A074KV94</accession>
<dbReference type="Proteomes" id="UP000027821">
    <property type="component" value="Unassembled WGS sequence"/>
</dbReference>
<comment type="caution">
    <text evidence="3">The sequence shown here is derived from an EMBL/GenBank/DDBJ whole genome shotgun (WGS) entry which is preliminary data.</text>
</comment>
<keyword evidence="1" id="KW-1133">Transmembrane helix</keyword>